<organism evidence="8 9">
    <name type="scientific">Candidatus Taylorbacteria bacterium RIFCSPHIGHO2_12_FULL_45_16</name>
    <dbReference type="NCBI Taxonomy" id="1802315"/>
    <lineage>
        <taxon>Bacteria</taxon>
        <taxon>Candidatus Tayloriibacteriota</taxon>
    </lineage>
</organism>
<name>A0A1G2MZ82_9BACT</name>
<dbReference type="PANTHER" id="PTHR43707:SF1">
    <property type="entry name" value="HISTIDINE--TRNA LIGASE, MITOCHONDRIAL-RELATED"/>
    <property type="match status" value="1"/>
</dbReference>
<dbReference type="Pfam" id="PF03129">
    <property type="entry name" value="HGTP_anticodon"/>
    <property type="match status" value="1"/>
</dbReference>
<comment type="caution">
    <text evidence="8">The sequence shown here is derived from an EMBL/GenBank/DDBJ whole genome shotgun (WGS) entry which is preliminary data.</text>
</comment>
<evidence type="ECO:0000256" key="5">
    <source>
        <dbReference type="HAMAP-Rule" id="MF_00127"/>
    </source>
</evidence>
<dbReference type="NCBIfam" id="TIGR00442">
    <property type="entry name" value="hisS"/>
    <property type="match status" value="1"/>
</dbReference>
<protein>
    <recommendedName>
        <fullName evidence="5">Histidine--tRNA ligase</fullName>
        <ecNumber evidence="5">6.1.1.21</ecNumber>
    </recommendedName>
    <alternativeName>
        <fullName evidence="5">Histidyl-tRNA synthetase</fullName>
        <shortName evidence="5">HisRS</shortName>
    </alternativeName>
</protein>
<evidence type="ECO:0000313" key="9">
    <source>
        <dbReference type="Proteomes" id="UP000178089"/>
    </source>
</evidence>
<dbReference type="InterPro" id="IPR004516">
    <property type="entry name" value="HisRS/HisZ"/>
</dbReference>
<keyword evidence="3 5" id="KW-0030">Aminoacyl-tRNA synthetase</keyword>
<feature type="binding site" evidence="6">
    <location>
        <begin position="279"/>
        <end position="280"/>
    </location>
    <ligand>
        <name>L-histidine</name>
        <dbReference type="ChEBI" id="CHEBI:57595"/>
    </ligand>
</feature>
<evidence type="ECO:0000313" key="8">
    <source>
        <dbReference type="EMBL" id="OHA29154.1"/>
    </source>
</evidence>
<keyword evidence="5" id="KW-0067">ATP-binding</keyword>
<comment type="catalytic activity">
    <reaction evidence="4 5">
        <text>tRNA(His) + L-histidine + ATP = L-histidyl-tRNA(His) + AMP + diphosphate + H(+)</text>
        <dbReference type="Rhea" id="RHEA:17313"/>
        <dbReference type="Rhea" id="RHEA-COMP:9665"/>
        <dbReference type="Rhea" id="RHEA-COMP:9689"/>
        <dbReference type="ChEBI" id="CHEBI:15378"/>
        <dbReference type="ChEBI" id="CHEBI:30616"/>
        <dbReference type="ChEBI" id="CHEBI:33019"/>
        <dbReference type="ChEBI" id="CHEBI:57595"/>
        <dbReference type="ChEBI" id="CHEBI:78442"/>
        <dbReference type="ChEBI" id="CHEBI:78527"/>
        <dbReference type="ChEBI" id="CHEBI:456215"/>
        <dbReference type="EC" id="6.1.1.21"/>
    </reaction>
</comment>
<dbReference type="Gene3D" id="3.30.930.10">
    <property type="entry name" value="Bira Bifunctional Protein, Domain 2"/>
    <property type="match status" value="1"/>
</dbReference>
<reference evidence="8 9" key="1">
    <citation type="journal article" date="2016" name="Nat. Commun.">
        <title>Thousands of microbial genomes shed light on interconnected biogeochemical processes in an aquifer system.</title>
        <authorList>
            <person name="Anantharaman K."/>
            <person name="Brown C.T."/>
            <person name="Hug L.A."/>
            <person name="Sharon I."/>
            <person name="Castelle C.J."/>
            <person name="Probst A.J."/>
            <person name="Thomas B.C."/>
            <person name="Singh A."/>
            <person name="Wilkins M.J."/>
            <person name="Karaoz U."/>
            <person name="Brodie E.L."/>
            <person name="Williams K.H."/>
            <person name="Hubbard S.S."/>
            <person name="Banfield J.F."/>
        </authorList>
    </citation>
    <scope>NUCLEOTIDE SEQUENCE [LARGE SCALE GENOMIC DNA]</scope>
</reference>
<evidence type="ECO:0000256" key="2">
    <source>
        <dbReference type="ARBA" id="ARBA00022741"/>
    </source>
</evidence>
<dbReference type="GO" id="GO:0005737">
    <property type="term" value="C:cytoplasm"/>
    <property type="evidence" value="ECO:0007669"/>
    <property type="project" value="UniProtKB-SubCell"/>
</dbReference>
<dbReference type="InterPro" id="IPR045864">
    <property type="entry name" value="aa-tRNA-synth_II/BPL/LPL"/>
</dbReference>
<dbReference type="STRING" id="1802315.A3F51_00890"/>
<dbReference type="PIRSF" id="PIRSF001549">
    <property type="entry name" value="His-tRNA_synth"/>
    <property type="match status" value="1"/>
</dbReference>
<evidence type="ECO:0000256" key="4">
    <source>
        <dbReference type="ARBA" id="ARBA00047639"/>
    </source>
</evidence>
<dbReference type="GO" id="GO:0005524">
    <property type="term" value="F:ATP binding"/>
    <property type="evidence" value="ECO:0007669"/>
    <property type="project" value="UniProtKB-UniRule"/>
</dbReference>
<accession>A0A1G2MZ82</accession>
<evidence type="ECO:0000256" key="1">
    <source>
        <dbReference type="ARBA" id="ARBA00008226"/>
    </source>
</evidence>
<gene>
    <name evidence="5" type="primary">hisS</name>
    <name evidence="8" type="ORF">A3F51_00890</name>
</gene>
<feature type="binding site" evidence="6">
    <location>
        <begin position="86"/>
        <end position="88"/>
    </location>
    <ligand>
        <name>L-histidine</name>
        <dbReference type="ChEBI" id="CHEBI:57595"/>
    </ligand>
</feature>
<dbReference type="PANTHER" id="PTHR43707">
    <property type="entry name" value="HISTIDYL-TRNA SYNTHETASE"/>
    <property type="match status" value="1"/>
</dbReference>
<evidence type="ECO:0000256" key="3">
    <source>
        <dbReference type="ARBA" id="ARBA00023146"/>
    </source>
</evidence>
<keyword evidence="5" id="KW-0963">Cytoplasm</keyword>
<dbReference type="PROSITE" id="PS50862">
    <property type="entry name" value="AA_TRNA_LIGASE_II"/>
    <property type="match status" value="1"/>
</dbReference>
<keyword evidence="5 8" id="KW-0436">Ligase</keyword>
<feature type="binding site" evidence="6">
    <location>
        <position position="275"/>
    </location>
    <ligand>
        <name>L-histidine</name>
        <dbReference type="ChEBI" id="CHEBI:57595"/>
    </ligand>
</feature>
<comment type="subcellular location">
    <subcellularLocation>
        <location evidence="5">Cytoplasm</location>
    </subcellularLocation>
</comment>
<comment type="similarity">
    <text evidence="1 5">Belongs to the class-II aminoacyl-tRNA synthetase family.</text>
</comment>
<dbReference type="Pfam" id="PF13393">
    <property type="entry name" value="tRNA-synt_His"/>
    <property type="match status" value="1"/>
</dbReference>
<dbReference type="InterPro" id="IPR036621">
    <property type="entry name" value="Anticodon-bd_dom_sf"/>
</dbReference>
<feature type="binding site" evidence="6">
    <location>
        <position position="130"/>
    </location>
    <ligand>
        <name>L-histidine</name>
        <dbReference type="ChEBI" id="CHEBI:57595"/>
    </ligand>
</feature>
<feature type="domain" description="Aminoacyl-transfer RNA synthetases class-II family profile" evidence="7">
    <location>
        <begin position="1"/>
        <end position="339"/>
    </location>
</feature>
<proteinExistence type="inferred from homology"/>
<dbReference type="InterPro" id="IPR004154">
    <property type="entry name" value="Anticodon-bd"/>
</dbReference>
<dbReference type="CDD" id="cd00773">
    <property type="entry name" value="HisRS-like_core"/>
    <property type="match status" value="1"/>
</dbReference>
<dbReference type="InterPro" id="IPR041715">
    <property type="entry name" value="HisRS-like_core"/>
</dbReference>
<keyword evidence="2 5" id="KW-0547">Nucleotide-binding</keyword>
<dbReference type="InterPro" id="IPR015807">
    <property type="entry name" value="His-tRNA-ligase"/>
</dbReference>
<dbReference type="SUPFAM" id="SSF52954">
    <property type="entry name" value="Class II aaRS ABD-related"/>
    <property type="match status" value="1"/>
</dbReference>
<evidence type="ECO:0000259" key="7">
    <source>
        <dbReference type="PROSITE" id="PS50862"/>
    </source>
</evidence>
<dbReference type="InterPro" id="IPR006195">
    <property type="entry name" value="aa-tRNA-synth_II"/>
</dbReference>
<keyword evidence="5" id="KW-0648">Protein biosynthesis</keyword>
<dbReference type="SUPFAM" id="SSF55681">
    <property type="entry name" value="Class II aaRS and biotin synthetases"/>
    <property type="match status" value="1"/>
</dbReference>
<dbReference type="Proteomes" id="UP000178089">
    <property type="component" value="Unassembled WGS sequence"/>
</dbReference>
<dbReference type="GO" id="GO:0006427">
    <property type="term" value="P:histidyl-tRNA aminoacylation"/>
    <property type="evidence" value="ECO:0007669"/>
    <property type="project" value="UniProtKB-UniRule"/>
</dbReference>
<feature type="binding site" evidence="6">
    <location>
        <position position="116"/>
    </location>
    <ligand>
        <name>L-histidine</name>
        <dbReference type="ChEBI" id="CHEBI:57595"/>
    </ligand>
</feature>
<sequence>MSNEMKKLSTDAYKGVRDFFPADMAVEKKIFDIWRNTVEKYGYEEYGASVLEPAELYRAKTGEEIVNEQTYTFTDRGDREVTLRPEMTPSLARMVAARKRELLYPLRWYSIPNLFRYEQPQRGRVREHWQLNVDLFGVESTTAEIEVINIAYDITRMYGLKDADFEIRVNNRKLMNYLTRDIFNLDENAAQKISKLIDKKDKVKPEWFEAAATEVLGDKTKQFLILLNSKNFEELTKQLPQTADEHVGIKEIREIIAGLEHLGITNVRFDQTLMRGFDYYTGIVFEIYDLNPANRRSIFGGGRYDDLLALFGNEKVPAVGFGAGDVIARDLMETYGTLPKRGELGGIPASADLALCIVGEQNTPYALDLAQTFREKGIRVAVDLSNKRLGDQIKNADKRRIPRVICIGDEEVKNGKLRMRVLESGEEVEGDEDEVVKIIRR</sequence>
<dbReference type="HAMAP" id="MF_00127">
    <property type="entry name" value="His_tRNA_synth"/>
    <property type="match status" value="1"/>
</dbReference>
<dbReference type="GO" id="GO:0004821">
    <property type="term" value="F:histidine-tRNA ligase activity"/>
    <property type="evidence" value="ECO:0007669"/>
    <property type="project" value="UniProtKB-UniRule"/>
</dbReference>
<feature type="binding site" evidence="6">
    <location>
        <position position="134"/>
    </location>
    <ligand>
        <name>L-histidine</name>
        <dbReference type="ChEBI" id="CHEBI:57595"/>
    </ligand>
</feature>
<dbReference type="AlphaFoldDB" id="A0A1G2MZ82"/>
<dbReference type="EC" id="6.1.1.21" evidence="5"/>
<dbReference type="EMBL" id="MHRT01000005">
    <property type="protein sequence ID" value="OHA29154.1"/>
    <property type="molecule type" value="Genomic_DNA"/>
</dbReference>
<evidence type="ECO:0000256" key="6">
    <source>
        <dbReference type="PIRSR" id="PIRSR001549-1"/>
    </source>
</evidence>
<dbReference type="Gene3D" id="3.40.50.800">
    <property type="entry name" value="Anticodon-binding domain"/>
    <property type="match status" value="1"/>
</dbReference>
<comment type="subunit">
    <text evidence="5">Homodimer.</text>
</comment>